<evidence type="ECO:0000313" key="1">
    <source>
        <dbReference type="EMBL" id="QMO40861.1"/>
    </source>
</evidence>
<sequence length="165" mass="19002">MEDVIEGDKTNIYFIQEVVYSKSGLLSFWNTIGPSAQQVVKKVLVVVKEQDKIPLKLRLMLEYNGSSFWINTINGSETILPKEFSERHKFTPPNISNIGEDPFPEINLYKNMKSNFFVRFGGTSNPEAWAIFNARTKEIIYIETAKEIDKIFDDFNRDGTLPINQ</sequence>
<name>A0A7L7EAB6_ECOLX</name>
<reference evidence="1 2" key="1">
    <citation type="submission" date="2020-06" db="EMBL/GenBank/DDBJ databases">
        <title>REHAB project genomes.</title>
        <authorList>
            <person name="Shaw L.P."/>
        </authorList>
    </citation>
    <scope>NUCLEOTIDE SEQUENCE [LARGE SCALE GENOMIC DNA]</scope>
    <source>
        <strain evidence="1 2">RHB10-C12</strain>
    </source>
</reference>
<proteinExistence type="predicted"/>
<organism evidence="1 2">
    <name type="scientific">Escherichia coli</name>
    <dbReference type="NCBI Taxonomy" id="562"/>
    <lineage>
        <taxon>Bacteria</taxon>
        <taxon>Pseudomonadati</taxon>
        <taxon>Pseudomonadota</taxon>
        <taxon>Gammaproteobacteria</taxon>
        <taxon>Enterobacterales</taxon>
        <taxon>Enterobacteriaceae</taxon>
        <taxon>Escherichia</taxon>
    </lineage>
</organism>
<dbReference type="EMBL" id="CP057906">
    <property type="protein sequence ID" value="QMO40861.1"/>
    <property type="molecule type" value="Genomic_DNA"/>
</dbReference>
<accession>A0A7L7EAB6</accession>
<protein>
    <submittedName>
        <fullName evidence="1">Uncharacterized protein</fullName>
    </submittedName>
</protein>
<evidence type="ECO:0000313" key="2">
    <source>
        <dbReference type="Proteomes" id="UP000514754"/>
    </source>
</evidence>
<gene>
    <name evidence="1" type="ORF">HVW43_11320</name>
</gene>
<dbReference type="RefSeq" id="WP_112044407.1">
    <property type="nucleotide sequence ID" value="NZ_CAJSGL010000009.1"/>
</dbReference>
<dbReference type="AlphaFoldDB" id="A0A7L7EAB6"/>
<dbReference type="Proteomes" id="UP000514754">
    <property type="component" value="Chromosome"/>
</dbReference>